<dbReference type="CDD" id="cd12797">
    <property type="entry name" value="M23_peptidase"/>
    <property type="match status" value="1"/>
</dbReference>
<keyword evidence="2" id="KW-0645">Protease</keyword>
<evidence type="ECO:0000256" key="2">
    <source>
        <dbReference type="ARBA" id="ARBA00022670"/>
    </source>
</evidence>
<dbReference type="Pfam" id="PF01551">
    <property type="entry name" value="Peptidase_M23"/>
    <property type="match status" value="1"/>
</dbReference>
<reference evidence="11" key="1">
    <citation type="journal article" date="2019" name="Int. J. Syst. Evol. Microbiol.">
        <title>The Global Catalogue of Microorganisms (GCM) 10K type strain sequencing project: providing services to taxonomists for standard genome sequencing and annotation.</title>
        <authorList>
            <consortium name="The Broad Institute Genomics Platform"/>
            <consortium name="The Broad Institute Genome Sequencing Center for Infectious Disease"/>
            <person name="Wu L."/>
            <person name="Ma J."/>
        </authorList>
    </citation>
    <scope>NUCLEOTIDE SEQUENCE [LARGE SCALE GENOMIC DNA]</scope>
    <source>
        <strain evidence="11">CGMCC 1.12989</strain>
    </source>
</reference>
<feature type="transmembrane region" description="Helical" evidence="8">
    <location>
        <begin position="93"/>
        <end position="114"/>
    </location>
</feature>
<evidence type="ECO:0000256" key="7">
    <source>
        <dbReference type="SAM" id="MobiDB-lite"/>
    </source>
</evidence>
<evidence type="ECO:0000313" key="10">
    <source>
        <dbReference type="EMBL" id="MFC4293946.1"/>
    </source>
</evidence>
<sequence>MYKGREQLAAGIDARIFGASGTAALSPASLSFSQLLRAPDDSHAESRVPAKLRRGRRKAIGQLAHEWRHDIEAAVRDLDWVPDLAIDVGSARWFRGLGTMLVLGALALFFWPSFDPVEAAPAMRLTSATRDEFRSQMIVPLAYGGDSGRHMGATAAVVPLANAPERPTLQLTATLGQGDSFGRMLQRAGVGAEDAARISTLVNAAIPLDQIAPGTRFDLTLGRRTGPAMPRPLDDLAFRARFDLSLAIERRGNALALVRQPIAVDSTPLRIRGIVGNSLYRSARAAGAPVKAIQQYLRTLDQHLNLEQDMSPADEFDIVVDYKRSASGESETGDLLYAGLSSAGKPRAQLLKWGSDGQFYEASGIGQQRSGFGAPVNGRITSTFGLRRHPILGFVRMHAGIDFAAAYGSPIYATSDGVVSFAGRHGGHGNYVRLEHGGGIGTGYGHMSRIAVSPGMRVRQGQVIGYVGSTGLSTGPHLHYELYRDGRPVNPGSVQFVSHAQLEGAELASFRARLAALQQVKPGAALASIGQQHGNATPAREIDRLSDAAGQ</sequence>
<evidence type="ECO:0000256" key="6">
    <source>
        <dbReference type="ARBA" id="ARBA00023049"/>
    </source>
</evidence>
<keyword evidence="6" id="KW-0482">Metalloprotease</keyword>
<dbReference type="PANTHER" id="PTHR21666">
    <property type="entry name" value="PEPTIDASE-RELATED"/>
    <property type="match status" value="1"/>
</dbReference>
<dbReference type="Gene3D" id="2.70.70.10">
    <property type="entry name" value="Glucose Permease (Domain IIA)"/>
    <property type="match status" value="1"/>
</dbReference>
<dbReference type="Gene3D" id="3.10.450.350">
    <property type="match status" value="1"/>
</dbReference>
<protein>
    <submittedName>
        <fullName evidence="10">M23 family metallopeptidase</fullName>
        <ecNumber evidence="10">3.4.24.-</ecNumber>
    </submittedName>
</protein>
<proteinExistence type="predicted"/>
<dbReference type="InterPro" id="IPR050570">
    <property type="entry name" value="Cell_wall_metabolism_enzyme"/>
</dbReference>
<keyword evidence="8" id="KW-0472">Membrane</keyword>
<accession>A0ABV8RKN8</accession>
<gene>
    <name evidence="10" type="ORF">ACFO0A_02610</name>
</gene>
<evidence type="ECO:0000256" key="8">
    <source>
        <dbReference type="SAM" id="Phobius"/>
    </source>
</evidence>
<dbReference type="Proteomes" id="UP001595828">
    <property type="component" value="Unassembled WGS sequence"/>
</dbReference>
<comment type="caution">
    <text evidence="10">The sequence shown here is derived from an EMBL/GenBank/DDBJ whole genome shotgun (WGS) entry which is preliminary data.</text>
</comment>
<comment type="cofactor">
    <cofactor evidence="1">
        <name>Zn(2+)</name>
        <dbReference type="ChEBI" id="CHEBI:29105"/>
    </cofactor>
</comment>
<dbReference type="EMBL" id="JBHSDR010000003">
    <property type="protein sequence ID" value="MFC4293946.1"/>
    <property type="molecule type" value="Genomic_DNA"/>
</dbReference>
<evidence type="ECO:0000256" key="3">
    <source>
        <dbReference type="ARBA" id="ARBA00022723"/>
    </source>
</evidence>
<dbReference type="PANTHER" id="PTHR21666:SF288">
    <property type="entry name" value="CELL DIVISION PROTEIN YTFB"/>
    <property type="match status" value="1"/>
</dbReference>
<feature type="region of interest" description="Disordered" evidence="7">
    <location>
        <begin position="530"/>
        <end position="551"/>
    </location>
</feature>
<keyword evidence="5" id="KW-0862">Zinc</keyword>
<dbReference type="InterPro" id="IPR016047">
    <property type="entry name" value="M23ase_b-sheet_dom"/>
</dbReference>
<keyword evidence="3" id="KW-0479">Metal-binding</keyword>
<name>A0ABV8RKN8_9SPHN</name>
<evidence type="ECO:0000256" key="5">
    <source>
        <dbReference type="ARBA" id="ARBA00022833"/>
    </source>
</evidence>
<keyword evidence="4 10" id="KW-0378">Hydrolase</keyword>
<dbReference type="GO" id="GO:0016787">
    <property type="term" value="F:hydrolase activity"/>
    <property type="evidence" value="ECO:0007669"/>
    <property type="project" value="UniProtKB-KW"/>
</dbReference>
<keyword evidence="8" id="KW-1133">Transmembrane helix</keyword>
<feature type="domain" description="M23ase beta-sheet core" evidence="9">
    <location>
        <begin position="396"/>
        <end position="491"/>
    </location>
</feature>
<keyword evidence="8" id="KW-0812">Transmembrane</keyword>
<keyword evidence="11" id="KW-1185">Reference proteome</keyword>
<evidence type="ECO:0000259" key="9">
    <source>
        <dbReference type="Pfam" id="PF01551"/>
    </source>
</evidence>
<dbReference type="InterPro" id="IPR011055">
    <property type="entry name" value="Dup_hybrid_motif"/>
</dbReference>
<evidence type="ECO:0000313" key="11">
    <source>
        <dbReference type="Proteomes" id="UP001595828"/>
    </source>
</evidence>
<evidence type="ECO:0000256" key="4">
    <source>
        <dbReference type="ARBA" id="ARBA00022801"/>
    </source>
</evidence>
<feature type="compositionally biased region" description="Basic and acidic residues" evidence="7">
    <location>
        <begin position="540"/>
        <end position="551"/>
    </location>
</feature>
<dbReference type="SUPFAM" id="SSF51261">
    <property type="entry name" value="Duplicated hybrid motif"/>
    <property type="match status" value="1"/>
</dbReference>
<organism evidence="10 11">
    <name type="scientific">Novosphingobium tardum</name>
    <dbReference type="NCBI Taxonomy" id="1538021"/>
    <lineage>
        <taxon>Bacteria</taxon>
        <taxon>Pseudomonadati</taxon>
        <taxon>Pseudomonadota</taxon>
        <taxon>Alphaproteobacteria</taxon>
        <taxon>Sphingomonadales</taxon>
        <taxon>Sphingomonadaceae</taxon>
        <taxon>Novosphingobium</taxon>
    </lineage>
</organism>
<dbReference type="EC" id="3.4.24.-" evidence="10"/>
<evidence type="ECO:0000256" key="1">
    <source>
        <dbReference type="ARBA" id="ARBA00001947"/>
    </source>
</evidence>